<name>A0AAW0QE82_9PEZI</name>
<dbReference type="Pfam" id="PF23584">
    <property type="entry name" value="DUF7136"/>
    <property type="match status" value="1"/>
</dbReference>
<feature type="region of interest" description="Disordered" evidence="1">
    <location>
        <begin position="183"/>
        <end position="212"/>
    </location>
</feature>
<dbReference type="EMBL" id="JAQQWP010000012">
    <property type="protein sequence ID" value="KAK8092875.1"/>
    <property type="molecule type" value="Genomic_DNA"/>
</dbReference>
<reference evidence="4 5" key="1">
    <citation type="submission" date="2023-01" db="EMBL/GenBank/DDBJ databases">
        <title>Analysis of 21 Apiospora genomes using comparative genomics revels a genus with tremendous synthesis potential of carbohydrate active enzymes and secondary metabolites.</title>
        <authorList>
            <person name="Sorensen T."/>
        </authorList>
    </citation>
    <scope>NUCLEOTIDE SEQUENCE [LARGE SCALE GENOMIC DNA]</scope>
    <source>
        <strain evidence="4 5">CBS 117206</strain>
    </source>
</reference>
<organism evidence="4 5">
    <name type="scientific">Apiospora kogelbergensis</name>
    <dbReference type="NCBI Taxonomy" id="1337665"/>
    <lineage>
        <taxon>Eukaryota</taxon>
        <taxon>Fungi</taxon>
        <taxon>Dikarya</taxon>
        <taxon>Ascomycota</taxon>
        <taxon>Pezizomycotina</taxon>
        <taxon>Sordariomycetes</taxon>
        <taxon>Xylariomycetidae</taxon>
        <taxon>Amphisphaeriales</taxon>
        <taxon>Apiosporaceae</taxon>
        <taxon>Apiospora</taxon>
    </lineage>
</organism>
<sequence length="435" mass="45723">MTLFFALWAWLQLLLLHHVGATAAPPYSLGNTIEADLIFPHQDGRYAESNNGVPVVIGIQNTAAAARFGFKLRWQLLEAQDRRGEVSVMVGGGGPLAYPGMSPNPSARLFEQNANSTITKPDWGTTATTTKHLSPGNYTLQWAFGVAPYCEFGKEEEGTARYELLRWLTKGELRFVVVGAGEAAPPPPRSLLSSSAKGSHGDRVHDGGERSDGCPRLMGVINYASTASWDRPAQTQTWPGGPGEPAWSRVLQATTVACAVTAPPTFTPGPCRATVDPGVESSVFDRMGWPLRPSSSSSRSRNKTTGAATMTHAGTRNSTATASRSSTATRSSAATKSSVGTIHSTSSSSFLTTTSPTTTSSPTAPKEPTMLTPTMAMSATERKDVNNNVPASPTAPAADPASFPGFINAGVLLPSPSGPCLMLTYAALALLSLSL</sequence>
<evidence type="ECO:0000259" key="3">
    <source>
        <dbReference type="Pfam" id="PF23584"/>
    </source>
</evidence>
<feature type="region of interest" description="Disordered" evidence="1">
    <location>
        <begin position="285"/>
        <end position="370"/>
    </location>
</feature>
<feature type="chain" id="PRO_5043486055" description="DUF7136 domain-containing protein" evidence="2">
    <location>
        <begin position="24"/>
        <end position="435"/>
    </location>
</feature>
<keyword evidence="5" id="KW-1185">Reference proteome</keyword>
<dbReference type="AlphaFoldDB" id="A0AAW0QE82"/>
<evidence type="ECO:0000256" key="1">
    <source>
        <dbReference type="SAM" id="MobiDB-lite"/>
    </source>
</evidence>
<evidence type="ECO:0000313" key="5">
    <source>
        <dbReference type="Proteomes" id="UP001392437"/>
    </source>
</evidence>
<comment type="caution">
    <text evidence="4">The sequence shown here is derived from an EMBL/GenBank/DDBJ whole genome shotgun (WGS) entry which is preliminary data.</text>
</comment>
<feature type="compositionally biased region" description="Low complexity" evidence="1">
    <location>
        <begin position="294"/>
        <end position="369"/>
    </location>
</feature>
<feature type="domain" description="DUF7136" evidence="3">
    <location>
        <begin position="31"/>
        <end position="287"/>
    </location>
</feature>
<accession>A0AAW0QE82</accession>
<proteinExistence type="predicted"/>
<protein>
    <recommendedName>
        <fullName evidence="3">DUF7136 domain-containing protein</fullName>
    </recommendedName>
</protein>
<keyword evidence="2" id="KW-0732">Signal</keyword>
<evidence type="ECO:0000256" key="2">
    <source>
        <dbReference type="SAM" id="SignalP"/>
    </source>
</evidence>
<dbReference type="Proteomes" id="UP001392437">
    <property type="component" value="Unassembled WGS sequence"/>
</dbReference>
<feature type="compositionally biased region" description="Basic and acidic residues" evidence="1">
    <location>
        <begin position="199"/>
        <end position="212"/>
    </location>
</feature>
<gene>
    <name evidence="4" type="ORF">PG999_014462</name>
</gene>
<evidence type="ECO:0000313" key="4">
    <source>
        <dbReference type="EMBL" id="KAK8092875.1"/>
    </source>
</evidence>
<dbReference type="InterPro" id="IPR055560">
    <property type="entry name" value="DUF7136"/>
</dbReference>
<feature type="signal peptide" evidence="2">
    <location>
        <begin position="1"/>
        <end position="23"/>
    </location>
</feature>